<organism evidence="1">
    <name type="scientific">Rhizophora mucronata</name>
    <name type="common">Asiatic mangrove</name>
    <dbReference type="NCBI Taxonomy" id="61149"/>
    <lineage>
        <taxon>Eukaryota</taxon>
        <taxon>Viridiplantae</taxon>
        <taxon>Streptophyta</taxon>
        <taxon>Embryophyta</taxon>
        <taxon>Tracheophyta</taxon>
        <taxon>Spermatophyta</taxon>
        <taxon>Magnoliopsida</taxon>
        <taxon>eudicotyledons</taxon>
        <taxon>Gunneridae</taxon>
        <taxon>Pentapetalae</taxon>
        <taxon>rosids</taxon>
        <taxon>fabids</taxon>
        <taxon>Malpighiales</taxon>
        <taxon>Rhizophoraceae</taxon>
        <taxon>Rhizophora</taxon>
    </lineage>
</organism>
<proteinExistence type="predicted"/>
<dbReference type="AlphaFoldDB" id="A0A2P2NV28"/>
<name>A0A2P2NV28_RHIMU</name>
<reference evidence="1" key="1">
    <citation type="submission" date="2018-02" db="EMBL/GenBank/DDBJ databases">
        <title>Rhizophora mucronata_Transcriptome.</title>
        <authorList>
            <person name="Meera S.P."/>
            <person name="Sreeshan A."/>
            <person name="Augustine A."/>
        </authorList>
    </citation>
    <scope>NUCLEOTIDE SEQUENCE</scope>
    <source>
        <tissue evidence="1">Leaf</tissue>
    </source>
</reference>
<evidence type="ECO:0000313" key="1">
    <source>
        <dbReference type="EMBL" id="MBX46300.1"/>
    </source>
</evidence>
<dbReference type="EMBL" id="GGEC01065816">
    <property type="protein sequence ID" value="MBX46300.1"/>
    <property type="molecule type" value="Transcribed_RNA"/>
</dbReference>
<accession>A0A2P2NV28</accession>
<protein>
    <submittedName>
        <fullName evidence="1">Uncharacterized protein</fullName>
    </submittedName>
</protein>
<sequence length="28" mass="3007">MLTTRMAIGHSHIHQTGSVSLSIVSDDL</sequence>